<feature type="compositionally biased region" description="Polar residues" evidence="1">
    <location>
        <begin position="342"/>
        <end position="366"/>
    </location>
</feature>
<feature type="compositionally biased region" description="Low complexity" evidence="1">
    <location>
        <begin position="91"/>
        <end position="103"/>
    </location>
</feature>
<evidence type="ECO:0000256" key="1">
    <source>
        <dbReference type="SAM" id="MobiDB-lite"/>
    </source>
</evidence>
<sequence length="619" mass="67168">MTLASSPRQNIEALLGRRAMTIIPKDQQKILSKNGSWKVDLTEREGVPLVPSHVLETVSETFLRTPKQGLEHKTPAKSSQSRPQDGNILQSSSSSNNGNGNNNPPESVVKNSKENQSSPGSTVTSWAASSPPRPSPSAAPSTFESQVIQETPLLGDGTRNHSPRRASQSHSRQVAQNAQATGEEEKDNVDDEEEVALEMALPQAHEESDARVNLEAARLQVASTPALTVTQATESKTPSCAQPHQQVIPDSVTTSKTAILPQQKPEQRPRRRTKPYGIYDHAPRKSESSSTRLPNTWRLPDVESSMSTCSSSVVPGTRATSSTANSHRDPSPGAPLPAKDTLQPNPSAKPPSNNGAISATEPPSNSMRDKPSHQEPVLEPAPTDLFSQFVSTYPDYASTHSGSLKNFVKACLCLEYLQSQRALRPCLYDDFIRLFSGAYLKYVMNAGPGQEPLPAIEWFSMQDAPPVFTKMIITRKNLESALGVYPEEVARARRFIAHEQAGSETLQKKAVATQPSKPIRTSDATDTDASLVQHPKATLAGSANPPVGRLRGPPPELGTEGLDIPKPNPTPSARSTVAPTLPYFERLASRKRPADHLDRFREFLRKRTVSSSLGTVSRG</sequence>
<organism evidence="2 3">
    <name type="scientific">Ustilaginoidea virens</name>
    <name type="common">Rice false smut fungus</name>
    <name type="synonym">Villosiclava virens</name>
    <dbReference type="NCBI Taxonomy" id="1159556"/>
    <lineage>
        <taxon>Eukaryota</taxon>
        <taxon>Fungi</taxon>
        <taxon>Dikarya</taxon>
        <taxon>Ascomycota</taxon>
        <taxon>Pezizomycotina</taxon>
        <taxon>Sordariomycetes</taxon>
        <taxon>Hypocreomycetidae</taxon>
        <taxon>Hypocreales</taxon>
        <taxon>Clavicipitaceae</taxon>
        <taxon>Ustilaginoidea</taxon>
    </lineage>
</organism>
<feature type="compositionally biased region" description="Polar residues" evidence="1">
    <location>
        <begin position="165"/>
        <end position="180"/>
    </location>
</feature>
<evidence type="ECO:0000313" key="2">
    <source>
        <dbReference type="EMBL" id="GAO13748.1"/>
    </source>
</evidence>
<feature type="compositionally biased region" description="Polar residues" evidence="1">
    <location>
        <begin position="230"/>
        <end position="245"/>
    </location>
</feature>
<feature type="region of interest" description="Disordered" evidence="1">
    <location>
        <begin position="63"/>
        <end position="196"/>
    </location>
</feature>
<accession>A0A1B5KSG8</accession>
<feature type="compositionally biased region" description="Polar residues" evidence="1">
    <location>
        <begin position="114"/>
        <end position="126"/>
    </location>
</feature>
<feature type="region of interest" description="Disordered" evidence="1">
    <location>
        <begin position="230"/>
        <end position="379"/>
    </location>
</feature>
<feature type="compositionally biased region" description="Acidic residues" evidence="1">
    <location>
        <begin position="182"/>
        <end position="196"/>
    </location>
</feature>
<name>A0A1B5KSG8_USTVR</name>
<gene>
    <name evidence="2" type="ORF">UVI_02018450</name>
</gene>
<comment type="caution">
    <text evidence="2">The sequence shown here is derived from an EMBL/GenBank/DDBJ whole genome shotgun (WGS) entry which is preliminary data.</text>
</comment>
<reference evidence="3" key="1">
    <citation type="journal article" date="2016" name="Genome Announc.">
        <title>Genome sequence of Ustilaginoidea virens IPU010, a rice pathogenic fungus causing false smut.</title>
        <authorList>
            <person name="Kumagai T."/>
            <person name="Ishii T."/>
            <person name="Terai G."/>
            <person name="Umemura M."/>
            <person name="Machida M."/>
            <person name="Asai K."/>
        </authorList>
    </citation>
    <scope>NUCLEOTIDE SEQUENCE [LARGE SCALE GENOMIC DNA]</scope>
    <source>
        <strain evidence="3">IPU010</strain>
    </source>
</reference>
<proteinExistence type="predicted"/>
<protein>
    <submittedName>
        <fullName evidence="2">Uncharacterized protein</fullName>
    </submittedName>
</protein>
<feature type="region of interest" description="Disordered" evidence="1">
    <location>
        <begin position="504"/>
        <end position="577"/>
    </location>
</feature>
<dbReference type="EMBL" id="BBTG02000007">
    <property type="protein sequence ID" value="GAO13748.1"/>
    <property type="molecule type" value="Genomic_DNA"/>
</dbReference>
<evidence type="ECO:0000313" key="3">
    <source>
        <dbReference type="Proteomes" id="UP000054053"/>
    </source>
</evidence>
<dbReference type="AlphaFoldDB" id="A0A1B5KSG8"/>
<feature type="compositionally biased region" description="Polar residues" evidence="1">
    <location>
        <begin position="76"/>
        <end position="90"/>
    </location>
</feature>
<dbReference type="Proteomes" id="UP000054053">
    <property type="component" value="Unassembled WGS sequence"/>
</dbReference>